<dbReference type="Proteomes" id="UP001374535">
    <property type="component" value="Chromosome 6"/>
</dbReference>
<dbReference type="GO" id="GO:1990961">
    <property type="term" value="P:xenobiotic detoxification by transmembrane export across the plasma membrane"/>
    <property type="evidence" value="ECO:0007669"/>
    <property type="project" value="InterPro"/>
</dbReference>
<feature type="transmembrane region" description="Helical" evidence="6">
    <location>
        <begin position="911"/>
        <end position="934"/>
    </location>
</feature>
<feature type="transmembrane region" description="Helical" evidence="6">
    <location>
        <begin position="716"/>
        <end position="745"/>
    </location>
</feature>
<evidence type="ECO:0000256" key="2">
    <source>
        <dbReference type="ARBA" id="ARBA00010199"/>
    </source>
</evidence>
<feature type="transmembrane region" description="Helical" evidence="6">
    <location>
        <begin position="850"/>
        <end position="870"/>
    </location>
</feature>
<evidence type="ECO:0000256" key="6">
    <source>
        <dbReference type="RuleBase" id="RU004914"/>
    </source>
</evidence>
<evidence type="ECO:0000256" key="1">
    <source>
        <dbReference type="ARBA" id="ARBA00004141"/>
    </source>
</evidence>
<accession>A0AAQ3NDM0</accession>
<keyword evidence="8" id="KW-1185">Reference proteome</keyword>
<feature type="transmembrane region" description="Helical" evidence="6">
    <location>
        <begin position="206"/>
        <end position="226"/>
    </location>
</feature>
<feature type="transmembrane region" description="Helical" evidence="6">
    <location>
        <begin position="682"/>
        <end position="704"/>
    </location>
</feature>
<evidence type="ECO:0000256" key="3">
    <source>
        <dbReference type="ARBA" id="ARBA00022692"/>
    </source>
</evidence>
<dbReference type="EMBL" id="CP144695">
    <property type="protein sequence ID" value="WVZ07012.1"/>
    <property type="molecule type" value="Genomic_DNA"/>
</dbReference>
<evidence type="ECO:0000313" key="7">
    <source>
        <dbReference type="EMBL" id="WVZ07012.1"/>
    </source>
</evidence>
<comment type="similarity">
    <text evidence="2 6">Belongs to the multi antimicrobial extrusion (MATE) (TC 2.A.66.1) family.</text>
</comment>
<dbReference type="InterPro" id="IPR045069">
    <property type="entry name" value="MATE_euk"/>
</dbReference>
<organism evidence="7 8">
    <name type="scientific">Vigna mungo</name>
    <name type="common">Black gram</name>
    <name type="synonym">Phaseolus mungo</name>
    <dbReference type="NCBI Taxonomy" id="3915"/>
    <lineage>
        <taxon>Eukaryota</taxon>
        <taxon>Viridiplantae</taxon>
        <taxon>Streptophyta</taxon>
        <taxon>Embryophyta</taxon>
        <taxon>Tracheophyta</taxon>
        <taxon>Spermatophyta</taxon>
        <taxon>Magnoliopsida</taxon>
        <taxon>eudicotyledons</taxon>
        <taxon>Gunneridae</taxon>
        <taxon>Pentapetalae</taxon>
        <taxon>rosids</taxon>
        <taxon>fabids</taxon>
        <taxon>Fabales</taxon>
        <taxon>Fabaceae</taxon>
        <taxon>Papilionoideae</taxon>
        <taxon>50 kb inversion clade</taxon>
        <taxon>NPAAA clade</taxon>
        <taxon>indigoferoid/millettioid clade</taxon>
        <taxon>Phaseoleae</taxon>
        <taxon>Vigna</taxon>
    </lineage>
</organism>
<keyword evidence="5 6" id="KW-0472">Membrane</keyword>
<dbReference type="PANTHER" id="PTHR11206">
    <property type="entry name" value="MULTIDRUG RESISTANCE PROTEIN"/>
    <property type="match status" value="1"/>
</dbReference>
<feature type="transmembrane region" description="Helical" evidence="6">
    <location>
        <begin position="623"/>
        <end position="641"/>
    </location>
</feature>
<feature type="transmembrane region" description="Helical" evidence="6">
    <location>
        <begin position="102"/>
        <end position="125"/>
    </location>
</feature>
<feature type="transmembrane region" description="Helical" evidence="6">
    <location>
        <begin position="29"/>
        <end position="51"/>
    </location>
</feature>
<dbReference type="GO" id="GO:0016020">
    <property type="term" value="C:membrane"/>
    <property type="evidence" value="ECO:0007669"/>
    <property type="project" value="UniProtKB-SubCell"/>
</dbReference>
<sequence length="957" mass="104113">MMNSKEVMEEEGNSWKRGMRKEMKKVRRIAAPMVVASVLQYLLPVVSLIMVGHLNQLSLSSVAIATSLTNVSGFSVLSGMAGGLETLCGQAFGAEQYEKFGLYTYTAVISLSLVSVPITILWIFMDKILILLQQDPMIALQARKYALWLIPALFGSAILKPLTRFFQTQSLIFPMILSSALILCIHVVTCWILVFKLELGHVGAAIAFSLCVWLNVTMLLSFVRFSSACAKTRVPFSKKALLGVGEYFRFAVPSAVMVCLKWWACEILVLLAGVFPNPKLETSVLSICLTISTLHFTIPYGFGAAVSTRVSNELGAGNSGAVRMAVSTTMLIAVTEGLIVCAVLYSCRHVLGYAYSGDHVVVHYVAVMTPLLCLSIFTDSLQSVLSGVARGGGWQHLGAYVNLGAFYLVGIPVGVLLGFVAHYRAKGLWIGIVTGSILQSFLLAVITALTNWKKQAMMARERIFDATPPNQNESNDIPKMMDKEESTRLIRKSGVAEDEFWVELKRVWSMAAPMVAATASQNLLEVVSLMMVGHLGILVSFSGVAIAISFAEVTGLCVIMGMAGALETLCGQTYGAEEFGEIGKYTCCAIVTLLLVCLPITLLWIFVDKILLLFGQDPEICRVAHQYCICFIPALYGFAVLQCQIRYFQTQSIIFPMLFSSIAVLCLHIPICWGLVFKLGLGHVGAAYATAISYWLNVIGLGIYMKYSLACQNTKVVFSLNALLCIPEFCQFAVPSGLMFCFEMWSYELLTLVAGLLSNPQLQTSVLSICLNTTMLHYIIPYAVSASASTRISNELGAGNPNAAQCIVRVVVILAIVDGVIVGTFVFCFRHILGYVYTNDEEVAYYVEDIVPILCGSFAADSLVGALSGVARGGGFQQIGAYVNLGAYYLVGIPLAFLLGFVLHFNSKGLWMGSLTGSLLQVIILVGVTVTTDWQKEATKARQRIFEKSNEAHSGLV</sequence>
<evidence type="ECO:0000256" key="4">
    <source>
        <dbReference type="ARBA" id="ARBA00022989"/>
    </source>
</evidence>
<feature type="transmembrane region" description="Helical" evidence="6">
    <location>
        <begin position="360"/>
        <end position="378"/>
    </location>
</feature>
<keyword evidence="3 6" id="KW-0812">Transmembrane</keyword>
<dbReference type="GO" id="GO:0015297">
    <property type="term" value="F:antiporter activity"/>
    <property type="evidence" value="ECO:0007669"/>
    <property type="project" value="InterPro"/>
</dbReference>
<name>A0AAQ3NDM0_VIGMU</name>
<proteinExistence type="inferred from homology"/>
<feature type="transmembrane region" description="Helical" evidence="6">
    <location>
        <begin position="145"/>
        <end position="162"/>
    </location>
</feature>
<comment type="subcellular location">
    <subcellularLocation>
        <location evidence="1">Membrane</location>
        <topology evidence="1">Multi-pass membrane protein</topology>
    </subcellularLocation>
</comment>
<feature type="transmembrane region" description="Helical" evidence="6">
    <location>
        <begin position="284"/>
        <end position="303"/>
    </location>
</feature>
<feature type="transmembrane region" description="Helical" evidence="6">
    <location>
        <begin position="765"/>
        <end position="785"/>
    </location>
</feature>
<protein>
    <recommendedName>
        <fullName evidence="6">Protein DETOXIFICATION</fullName>
    </recommendedName>
    <alternativeName>
        <fullName evidence="6">Multidrug and toxic compound extrusion protein</fullName>
    </alternativeName>
</protein>
<dbReference type="AlphaFoldDB" id="A0AAQ3NDM0"/>
<keyword evidence="4 6" id="KW-1133">Transmembrane helix</keyword>
<feature type="transmembrane region" description="Helical" evidence="6">
    <location>
        <begin position="806"/>
        <end position="838"/>
    </location>
</feature>
<evidence type="ECO:0000313" key="8">
    <source>
        <dbReference type="Proteomes" id="UP001374535"/>
    </source>
</evidence>
<evidence type="ECO:0000256" key="5">
    <source>
        <dbReference type="ARBA" id="ARBA00023136"/>
    </source>
</evidence>
<dbReference type="CDD" id="cd13132">
    <property type="entry name" value="MATE_eukaryotic"/>
    <property type="match status" value="2"/>
</dbReference>
<feature type="transmembrane region" description="Helical" evidence="6">
    <location>
        <begin position="653"/>
        <end position="676"/>
    </location>
</feature>
<feature type="transmembrane region" description="Helical" evidence="6">
    <location>
        <begin position="324"/>
        <end position="345"/>
    </location>
</feature>
<feature type="transmembrane region" description="Helical" evidence="6">
    <location>
        <begin position="582"/>
        <end position="607"/>
    </location>
</feature>
<dbReference type="Pfam" id="PF01554">
    <property type="entry name" value="MatE"/>
    <property type="match status" value="4"/>
</dbReference>
<dbReference type="GO" id="GO:0042910">
    <property type="term" value="F:xenobiotic transmembrane transporter activity"/>
    <property type="evidence" value="ECO:0007669"/>
    <property type="project" value="InterPro"/>
</dbReference>
<dbReference type="InterPro" id="IPR002528">
    <property type="entry name" value="MATE_fam"/>
</dbReference>
<feature type="transmembrane region" description="Helical" evidence="6">
    <location>
        <begin position="171"/>
        <end position="194"/>
    </location>
</feature>
<reference evidence="7 8" key="1">
    <citation type="journal article" date="2023" name="Life. Sci Alliance">
        <title>Evolutionary insights into 3D genome organization and epigenetic landscape of Vigna mungo.</title>
        <authorList>
            <person name="Junaid A."/>
            <person name="Singh B."/>
            <person name="Bhatia S."/>
        </authorList>
    </citation>
    <scope>NUCLEOTIDE SEQUENCE [LARGE SCALE GENOMIC DNA]</scope>
    <source>
        <strain evidence="7">Urdbean</strain>
    </source>
</reference>
<feature type="transmembrane region" description="Helical" evidence="6">
    <location>
        <begin position="882"/>
        <end position="905"/>
    </location>
</feature>
<feature type="transmembrane region" description="Helical" evidence="6">
    <location>
        <begin position="399"/>
        <end position="421"/>
    </location>
</feature>
<gene>
    <name evidence="7" type="ORF">V8G54_020358</name>
</gene>
<dbReference type="NCBIfam" id="TIGR00797">
    <property type="entry name" value="matE"/>
    <property type="match status" value="2"/>
</dbReference>
<feature type="transmembrane region" description="Helical" evidence="6">
    <location>
        <begin position="427"/>
        <end position="452"/>
    </location>
</feature>